<organism evidence="1 2">
    <name type="scientific">Variovorax humicola</name>
    <dbReference type="NCBI Taxonomy" id="1769758"/>
    <lineage>
        <taxon>Bacteria</taxon>
        <taxon>Pseudomonadati</taxon>
        <taxon>Pseudomonadota</taxon>
        <taxon>Betaproteobacteria</taxon>
        <taxon>Burkholderiales</taxon>
        <taxon>Comamonadaceae</taxon>
        <taxon>Variovorax</taxon>
    </lineage>
</organism>
<comment type="caution">
    <text evidence="1">The sequence shown here is derived from an EMBL/GenBank/DDBJ whole genome shotgun (WGS) entry which is preliminary data.</text>
</comment>
<accession>A0ABU8VWS3</accession>
<evidence type="ECO:0000313" key="2">
    <source>
        <dbReference type="Proteomes" id="UP001363010"/>
    </source>
</evidence>
<proteinExistence type="predicted"/>
<protein>
    <submittedName>
        <fullName evidence="1">Uncharacterized protein</fullName>
    </submittedName>
</protein>
<evidence type="ECO:0000313" key="1">
    <source>
        <dbReference type="EMBL" id="MEJ8822218.1"/>
    </source>
</evidence>
<reference evidence="1 2" key="1">
    <citation type="submission" date="2024-03" db="EMBL/GenBank/DDBJ databases">
        <title>Novel species of the genus Variovorax.</title>
        <authorList>
            <person name="Liu Q."/>
            <person name="Xin Y.-H."/>
        </authorList>
    </citation>
    <scope>NUCLEOTIDE SEQUENCE [LARGE SCALE GENOMIC DNA]</scope>
    <source>
        <strain evidence="1 2">KACC 18501</strain>
    </source>
</reference>
<dbReference type="EMBL" id="JBBKZV010000004">
    <property type="protein sequence ID" value="MEJ8822218.1"/>
    <property type="molecule type" value="Genomic_DNA"/>
</dbReference>
<name>A0ABU8VWS3_9BURK</name>
<sequence length="107" mass="11420">MTTPIAFTADQRNHIEALRRNLTQRTQRLITTEYGAADCGQQWAALCVDESADTLVSILVGPGVPGDAAVMAPDGAAVAPGSEFPEAIKAARFTAMRGWRALRRAAH</sequence>
<gene>
    <name evidence="1" type="ORF">WKW80_09220</name>
</gene>
<keyword evidence="2" id="KW-1185">Reference proteome</keyword>
<dbReference type="RefSeq" id="WP_340363268.1">
    <property type="nucleotide sequence ID" value="NZ_JBBKZV010000004.1"/>
</dbReference>
<dbReference type="Proteomes" id="UP001363010">
    <property type="component" value="Unassembled WGS sequence"/>
</dbReference>